<sequence length="282" mass="31756">MRVDFAGILAVHLDNWVSSPAASCTKNLALDLVPKYYWNRIERYALPFELLDGEAASRLQQIQLSFVSFKLPSQFSGFPNLKRLDLYSLRVTRMDLQDLLSACSKIEWLSLVKCDLEDEVIVARPLSDLLYLRVAHCTMTNIELHASNLSTFIYNGRLLPVPTIQAQELKDADIAVTDFTTFEHALTVLPKMFARVQNLSLQAPLRLKSPALLENSSNFSQLKHLKLLLSHSPEDLDNILSLTSFLRAAPLIKELEIHFNTSGDGNADIGPHIECLDTSIEY</sequence>
<dbReference type="SUPFAM" id="SSF52047">
    <property type="entry name" value="RNI-like"/>
    <property type="match status" value="1"/>
</dbReference>
<gene>
    <name evidence="2" type="ORF">PVAP13_4KG175800</name>
</gene>
<feature type="domain" description="At1g61320/AtMIF1 LRR" evidence="1">
    <location>
        <begin position="11"/>
        <end position="260"/>
    </location>
</feature>
<dbReference type="InterPro" id="IPR032675">
    <property type="entry name" value="LRR_dom_sf"/>
</dbReference>
<organism evidence="2 3">
    <name type="scientific">Panicum virgatum</name>
    <name type="common">Blackwell switchgrass</name>
    <dbReference type="NCBI Taxonomy" id="38727"/>
    <lineage>
        <taxon>Eukaryota</taxon>
        <taxon>Viridiplantae</taxon>
        <taxon>Streptophyta</taxon>
        <taxon>Embryophyta</taxon>
        <taxon>Tracheophyta</taxon>
        <taxon>Spermatophyta</taxon>
        <taxon>Magnoliopsida</taxon>
        <taxon>Liliopsida</taxon>
        <taxon>Poales</taxon>
        <taxon>Poaceae</taxon>
        <taxon>PACMAD clade</taxon>
        <taxon>Panicoideae</taxon>
        <taxon>Panicodae</taxon>
        <taxon>Paniceae</taxon>
        <taxon>Panicinae</taxon>
        <taxon>Panicum</taxon>
        <taxon>Panicum sect. Hiantes</taxon>
    </lineage>
</organism>
<name>A0A8T0TEP4_PANVG</name>
<dbReference type="EMBL" id="CM029043">
    <property type="protein sequence ID" value="KAG2610211.1"/>
    <property type="molecule type" value="Genomic_DNA"/>
</dbReference>
<dbReference type="Proteomes" id="UP000823388">
    <property type="component" value="Chromosome 4K"/>
</dbReference>
<keyword evidence="3" id="KW-1185">Reference proteome</keyword>
<protein>
    <recommendedName>
        <fullName evidence="1">At1g61320/AtMIF1 LRR domain-containing protein</fullName>
    </recommendedName>
</protein>
<evidence type="ECO:0000313" key="3">
    <source>
        <dbReference type="Proteomes" id="UP000823388"/>
    </source>
</evidence>
<dbReference type="InterPro" id="IPR055357">
    <property type="entry name" value="LRR_At1g61320_AtMIF1"/>
</dbReference>
<comment type="caution">
    <text evidence="2">The sequence shown here is derived from an EMBL/GenBank/DDBJ whole genome shotgun (WGS) entry which is preliminary data.</text>
</comment>
<reference evidence="2" key="1">
    <citation type="submission" date="2020-05" db="EMBL/GenBank/DDBJ databases">
        <title>WGS assembly of Panicum virgatum.</title>
        <authorList>
            <person name="Lovell J.T."/>
            <person name="Jenkins J."/>
            <person name="Shu S."/>
            <person name="Juenger T.E."/>
            <person name="Schmutz J."/>
        </authorList>
    </citation>
    <scope>NUCLEOTIDE SEQUENCE</scope>
    <source>
        <strain evidence="2">AP13</strain>
    </source>
</reference>
<evidence type="ECO:0000259" key="1">
    <source>
        <dbReference type="Pfam" id="PF23622"/>
    </source>
</evidence>
<dbReference type="PANTHER" id="PTHR34145">
    <property type="entry name" value="OS02G0105600 PROTEIN"/>
    <property type="match status" value="1"/>
</dbReference>
<dbReference type="Pfam" id="PF23622">
    <property type="entry name" value="LRR_At1g61320_AtMIF1"/>
    <property type="match status" value="1"/>
</dbReference>
<evidence type="ECO:0000313" key="2">
    <source>
        <dbReference type="EMBL" id="KAG2610211.1"/>
    </source>
</evidence>
<dbReference type="PANTHER" id="PTHR34145:SF57">
    <property type="entry name" value="F-BOX DOMAIN-CONTAINING PROTEIN"/>
    <property type="match status" value="1"/>
</dbReference>
<proteinExistence type="predicted"/>
<dbReference type="Gene3D" id="3.80.10.10">
    <property type="entry name" value="Ribonuclease Inhibitor"/>
    <property type="match status" value="1"/>
</dbReference>
<accession>A0A8T0TEP4</accession>
<dbReference type="AlphaFoldDB" id="A0A8T0TEP4"/>
<dbReference type="InterPro" id="IPR053772">
    <property type="entry name" value="At1g61320/At1g61330-like"/>
</dbReference>